<dbReference type="PANTHER" id="PTHR45138">
    <property type="entry name" value="REGULATORY COMPONENTS OF SENSORY TRANSDUCTION SYSTEM"/>
    <property type="match status" value="1"/>
</dbReference>
<protein>
    <submittedName>
        <fullName evidence="3">Uncharacterized protein</fullName>
    </submittedName>
</protein>
<dbReference type="PANTHER" id="PTHR45138:SF9">
    <property type="entry name" value="DIGUANYLATE CYCLASE DGCM-RELATED"/>
    <property type="match status" value="1"/>
</dbReference>
<dbReference type="NCBIfam" id="TIGR00254">
    <property type="entry name" value="GGDEF"/>
    <property type="match status" value="1"/>
</dbReference>
<organism evidence="3">
    <name type="scientific">hydrothermal vent metagenome</name>
    <dbReference type="NCBI Taxonomy" id="652676"/>
    <lineage>
        <taxon>unclassified sequences</taxon>
        <taxon>metagenomes</taxon>
        <taxon>ecological metagenomes</taxon>
    </lineage>
</organism>
<feature type="domain" description="Response regulatory" evidence="1">
    <location>
        <begin position="11"/>
        <end position="128"/>
    </location>
</feature>
<accession>A0A3B1CQI5</accession>
<dbReference type="SUPFAM" id="SSF52172">
    <property type="entry name" value="CheY-like"/>
    <property type="match status" value="1"/>
</dbReference>
<dbReference type="Pfam" id="PF00072">
    <property type="entry name" value="Response_reg"/>
    <property type="match status" value="1"/>
</dbReference>
<name>A0A3B1CQI5_9ZZZZ</name>
<dbReference type="AlphaFoldDB" id="A0A3B1CQI5"/>
<dbReference type="InterPro" id="IPR029787">
    <property type="entry name" value="Nucleotide_cyclase"/>
</dbReference>
<dbReference type="GO" id="GO:0052621">
    <property type="term" value="F:diguanylate cyclase activity"/>
    <property type="evidence" value="ECO:0007669"/>
    <property type="project" value="TreeGrafter"/>
</dbReference>
<sequence>MTAKTEDSQVKLLIVDDNPDDRFLYKRLLEKVNGVHWSILESESGKDGLEICKNETPDCVLLDYILPDIDGLEFLLQLKNMAVSVPVIMLTGQGDETVAVLAMKEGARDYLSKDILTPVSLKRTILKSLASSRQPASSNWENKKKTELISEIQALEKKLAASTGIDALTGLPNRQSMLEKLDYEKCRFGRNGKSFAVVIADIDDLYSLCDPYGQETENELLTQVGQWLDLNSRRQDIVCHWGKKRFILMLPETELQGARFFIENLCEKIEHNKFTLNDQKTNLTLSFSVGIYDNARLKIEDCIQQADDGIT</sequence>
<proteinExistence type="predicted"/>
<dbReference type="InterPro" id="IPR011006">
    <property type="entry name" value="CheY-like_superfamily"/>
</dbReference>
<evidence type="ECO:0000259" key="2">
    <source>
        <dbReference type="PROSITE" id="PS50887"/>
    </source>
</evidence>
<dbReference type="CDD" id="cd01949">
    <property type="entry name" value="GGDEF"/>
    <property type="match status" value="1"/>
</dbReference>
<evidence type="ECO:0000313" key="3">
    <source>
        <dbReference type="EMBL" id="VAX28731.1"/>
    </source>
</evidence>
<dbReference type="InterPro" id="IPR001789">
    <property type="entry name" value="Sig_transdc_resp-reg_receiver"/>
</dbReference>
<dbReference type="PROSITE" id="PS50110">
    <property type="entry name" value="RESPONSE_REGULATORY"/>
    <property type="match status" value="1"/>
</dbReference>
<dbReference type="SMART" id="SM00448">
    <property type="entry name" value="REC"/>
    <property type="match status" value="1"/>
</dbReference>
<dbReference type="Gene3D" id="3.40.50.2300">
    <property type="match status" value="1"/>
</dbReference>
<dbReference type="SUPFAM" id="SSF55073">
    <property type="entry name" value="Nucleotide cyclase"/>
    <property type="match status" value="1"/>
</dbReference>
<dbReference type="GO" id="GO:0000160">
    <property type="term" value="P:phosphorelay signal transduction system"/>
    <property type="evidence" value="ECO:0007669"/>
    <property type="project" value="InterPro"/>
</dbReference>
<dbReference type="InterPro" id="IPR043128">
    <property type="entry name" value="Rev_trsase/Diguanyl_cyclase"/>
</dbReference>
<dbReference type="Pfam" id="PF00990">
    <property type="entry name" value="GGDEF"/>
    <property type="match status" value="1"/>
</dbReference>
<reference evidence="3" key="1">
    <citation type="submission" date="2018-06" db="EMBL/GenBank/DDBJ databases">
        <authorList>
            <person name="Zhirakovskaya E."/>
        </authorList>
    </citation>
    <scope>NUCLEOTIDE SEQUENCE</scope>
</reference>
<dbReference type="CDD" id="cd00156">
    <property type="entry name" value="REC"/>
    <property type="match status" value="1"/>
</dbReference>
<dbReference type="EMBL" id="UOGG01000066">
    <property type="protein sequence ID" value="VAX28731.1"/>
    <property type="molecule type" value="Genomic_DNA"/>
</dbReference>
<dbReference type="PROSITE" id="PS50887">
    <property type="entry name" value="GGDEF"/>
    <property type="match status" value="1"/>
</dbReference>
<dbReference type="SMART" id="SM00267">
    <property type="entry name" value="GGDEF"/>
    <property type="match status" value="1"/>
</dbReference>
<dbReference type="InterPro" id="IPR000160">
    <property type="entry name" value="GGDEF_dom"/>
</dbReference>
<dbReference type="InterPro" id="IPR050469">
    <property type="entry name" value="Diguanylate_Cyclase"/>
</dbReference>
<evidence type="ECO:0000259" key="1">
    <source>
        <dbReference type="PROSITE" id="PS50110"/>
    </source>
</evidence>
<dbReference type="Gene3D" id="3.30.70.270">
    <property type="match status" value="1"/>
</dbReference>
<feature type="domain" description="GGDEF" evidence="2">
    <location>
        <begin position="193"/>
        <end position="311"/>
    </location>
</feature>
<gene>
    <name evidence="3" type="ORF">MNBD_NITROSPINAE05-683</name>
</gene>